<dbReference type="PANTHER" id="PTHR13464">
    <property type="entry name" value="TRANSCRIPTIONAL REGULATOR PROTEIN HCNGP"/>
    <property type="match status" value="1"/>
</dbReference>
<evidence type="ECO:0000313" key="2">
    <source>
        <dbReference type="EMBL" id="KPI45850.1"/>
    </source>
</evidence>
<dbReference type="GO" id="GO:0005634">
    <property type="term" value="C:nucleus"/>
    <property type="evidence" value="ECO:0007669"/>
    <property type="project" value="TreeGrafter"/>
</dbReference>
<keyword evidence="3" id="KW-1185">Reference proteome</keyword>
<comment type="caution">
    <text evidence="2">The sequence shown here is derived from an EMBL/GenBank/DDBJ whole genome shotgun (WGS) entry which is preliminary data.</text>
</comment>
<accession>A0A0N1HC00</accession>
<dbReference type="RefSeq" id="XP_018005813.1">
    <property type="nucleotide sequence ID" value="XM_018144984.1"/>
</dbReference>
<proteinExistence type="predicted"/>
<evidence type="ECO:0008006" key="4">
    <source>
        <dbReference type="Google" id="ProtNLM"/>
    </source>
</evidence>
<feature type="region of interest" description="Disordered" evidence="1">
    <location>
        <begin position="210"/>
        <end position="232"/>
    </location>
</feature>
<dbReference type="AlphaFoldDB" id="A0A0N1HC00"/>
<feature type="compositionally biased region" description="Low complexity" evidence="1">
    <location>
        <begin position="210"/>
        <end position="221"/>
    </location>
</feature>
<dbReference type="InterPro" id="IPR012479">
    <property type="entry name" value="SAP30BP"/>
</dbReference>
<organism evidence="2 3">
    <name type="scientific">Cyphellophora attinorum</name>
    <dbReference type="NCBI Taxonomy" id="1664694"/>
    <lineage>
        <taxon>Eukaryota</taxon>
        <taxon>Fungi</taxon>
        <taxon>Dikarya</taxon>
        <taxon>Ascomycota</taxon>
        <taxon>Pezizomycotina</taxon>
        <taxon>Eurotiomycetes</taxon>
        <taxon>Chaetothyriomycetidae</taxon>
        <taxon>Chaetothyriales</taxon>
        <taxon>Cyphellophoraceae</taxon>
        <taxon>Cyphellophora</taxon>
    </lineage>
</organism>
<protein>
    <recommendedName>
        <fullName evidence="4">Meiotically up-regulated protein</fullName>
    </recommendedName>
</protein>
<reference evidence="2 3" key="1">
    <citation type="submission" date="2015-06" db="EMBL/GenBank/DDBJ databases">
        <title>Draft genome of the ant-associated black yeast Phialophora attae CBS 131958.</title>
        <authorList>
            <person name="Moreno L.F."/>
            <person name="Stielow B.J."/>
            <person name="de Hoog S."/>
            <person name="Vicente V.A."/>
            <person name="Weiss V.A."/>
            <person name="de Vries M."/>
            <person name="Cruz L.M."/>
            <person name="Souza E.M."/>
        </authorList>
    </citation>
    <scope>NUCLEOTIDE SEQUENCE [LARGE SCALE GENOMIC DNA]</scope>
    <source>
        <strain evidence="2 3">CBS 131958</strain>
    </source>
</reference>
<dbReference type="Pfam" id="PF07818">
    <property type="entry name" value="HCNGP"/>
    <property type="match status" value="1"/>
</dbReference>
<dbReference type="PANTHER" id="PTHR13464:SF0">
    <property type="entry name" value="SAP30-BINDING PROTEIN"/>
    <property type="match status" value="1"/>
</dbReference>
<dbReference type="GO" id="GO:0006355">
    <property type="term" value="P:regulation of DNA-templated transcription"/>
    <property type="evidence" value="ECO:0007669"/>
    <property type="project" value="InterPro"/>
</dbReference>
<sequence length="232" mass="24711">MNGLVAYDSSSDEDAPAAPSTSGSAVQPKHDAKEVVSSVDQPAASAQNESSLSLIGPMMPTQALESFDNGLDNLPEEISEQDLIRHLTQAAHPVTEIPPSPPGSPDPATETRFKNFLALKAQGLHFNEDLAKKSSFRNPALFATLLEKNGLDSSAQYASTLPLSVWDPQSLPAYGYKEELARSQQSLRDREAARKKQAMAAGKRTIEFAAASSPANSSKASTPDAFRRTAGT</sequence>
<dbReference type="EMBL" id="LFJN01000001">
    <property type="protein sequence ID" value="KPI45850.1"/>
    <property type="molecule type" value="Genomic_DNA"/>
</dbReference>
<dbReference type="GeneID" id="28736854"/>
<feature type="compositionally biased region" description="Polar residues" evidence="1">
    <location>
        <begin position="38"/>
        <end position="53"/>
    </location>
</feature>
<feature type="region of interest" description="Disordered" evidence="1">
    <location>
        <begin position="1"/>
        <end position="57"/>
    </location>
</feature>
<name>A0A0N1HC00_9EURO</name>
<dbReference type="Proteomes" id="UP000038010">
    <property type="component" value="Unassembled WGS sequence"/>
</dbReference>
<evidence type="ECO:0000256" key="1">
    <source>
        <dbReference type="SAM" id="MobiDB-lite"/>
    </source>
</evidence>
<evidence type="ECO:0000313" key="3">
    <source>
        <dbReference type="Proteomes" id="UP000038010"/>
    </source>
</evidence>
<dbReference type="OrthoDB" id="1714508at2759"/>
<dbReference type="VEuPathDB" id="FungiDB:AB675_481"/>
<dbReference type="STRING" id="1664694.A0A0N1HC00"/>
<gene>
    <name evidence="2" type="ORF">AB675_481</name>
</gene>